<keyword evidence="2" id="KW-1185">Reference proteome</keyword>
<protein>
    <submittedName>
        <fullName evidence="1">Uncharacterized protein</fullName>
    </submittedName>
</protein>
<proteinExistence type="predicted"/>
<reference evidence="1" key="2">
    <citation type="submission" date="2020-05" db="UniProtKB">
        <authorList>
            <consortium name="EnsemblMetazoa"/>
        </authorList>
    </citation>
    <scope>IDENTIFICATION</scope>
    <source>
        <strain evidence="1">IAEA</strain>
    </source>
</reference>
<organism evidence="1 2">
    <name type="scientific">Glossina palpalis gambiensis</name>
    <dbReference type="NCBI Taxonomy" id="67801"/>
    <lineage>
        <taxon>Eukaryota</taxon>
        <taxon>Metazoa</taxon>
        <taxon>Ecdysozoa</taxon>
        <taxon>Arthropoda</taxon>
        <taxon>Hexapoda</taxon>
        <taxon>Insecta</taxon>
        <taxon>Pterygota</taxon>
        <taxon>Neoptera</taxon>
        <taxon>Endopterygota</taxon>
        <taxon>Diptera</taxon>
        <taxon>Brachycera</taxon>
        <taxon>Muscomorpha</taxon>
        <taxon>Hippoboscoidea</taxon>
        <taxon>Glossinidae</taxon>
        <taxon>Glossina</taxon>
    </lineage>
</organism>
<dbReference type="EnsemblMetazoa" id="GPPI033743-RA">
    <property type="protein sequence ID" value="GPPI033743-PA"/>
    <property type="gene ID" value="GPPI033743"/>
</dbReference>
<dbReference type="Proteomes" id="UP000092460">
    <property type="component" value="Unassembled WGS sequence"/>
</dbReference>
<dbReference type="AlphaFoldDB" id="A0A1B0BLD5"/>
<dbReference type="VEuPathDB" id="VectorBase:GPPI033743"/>
<evidence type="ECO:0000313" key="1">
    <source>
        <dbReference type="EnsemblMetazoa" id="GPPI033743-PA"/>
    </source>
</evidence>
<evidence type="ECO:0000313" key="2">
    <source>
        <dbReference type="Proteomes" id="UP000092460"/>
    </source>
</evidence>
<sequence>MNITGCGVYVCCVLFKFWCKLVKNLTIFAFHLGAYFNALPLHCCAVQRKPYVMKLNYYPMISIIA</sequence>
<accession>A0A1B0BLD5</accession>
<dbReference type="EMBL" id="JXJN01016291">
    <property type="status" value="NOT_ANNOTATED_CDS"/>
    <property type="molecule type" value="Genomic_DNA"/>
</dbReference>
<name>A0A1B0BLD5_9MUSC</name>
<reference evidence="2" key="1">
    <citation type="submission" date="2015-01" db="EMBL/GenBank/DDBJ databases">
        <authorList>
            <person name="Aksoy S."/>
            <person name="Warren W."/>
            <person name="Wilson R.K."/>
        </authorList>
    </citation>
    <scope>NUCLEOTIDE SEQUENCE [LARGE SCALE GENOMIC DNA]</scope>
    <source>
        <strain evidence="2">IAEA</strain>
    </source>
</reference>